<evidence type="ECO:0000256" key="3">
    <source>
        <dbReference type="ARBA" id="ARBA00004663"/>
    </source>
</evidence>
<gene>
    <name evidence="19 20" type="primary">cobS</name>
    <name evidence="20" type="ORF">I0K15_16850</name>
</gene>
<evidence type="ECO:0000256" key="19">
    <source>
        <dbReference type="HAMAP-Rule" id="MF_00719"/>
    </source>
</evidence>
<evidence type="ECO:0000256" key="9">
    <source>
        <dbReference type="ARBA" id="ARBA00022679"/>
    </source>
</evidence>
<feature type="transmembrane region" description="Helical" evidence="19">
    <location>
        <begin position="41"/>
        <end position="62"/>
    </location>
</feature>
<dbReference type="AlphaFoldDB" id="A0A7S9QC42"/>
<dbReference type="PANTHER" id="PTHR34148:SF1">
    <property type="entry name" value="ADENOSYLCOBINAMIDE-GDP RIBAZOLETRANSFERASE"/>
    <property type="match status" value="1"/>
</dbReference>
<dbReference type="UniPathway" id="UPA00148">
    <property type="reaction ID" value="UER00238"/>
</dbReference>
<dbReference type="KEGG" id="poz:I0K15_16850"/>
<dbReference type="GO" id="GO:0051073">
    <property type="term" value="F:adenosylcobinamide-GDP ribazoletransferase activity"/>
    <property type="evidence" value="ECO:0007669"/>
    <property type="project" value="UniProtKB-UniRule"/>
</dbReference>
<keyword evidence="21" id="KW-1185">Reference proteome</keyword>
<proteinExistence type="inferred from homology"/>
<comment type="function">
    <text evidence="14 19">Joins adenosylcobinamide-GDP and alpha-ribazole to generate adenosylcobalamin (Ado-cobalamin). Also synthesizes adenosylcobalamin 5'-phosphate from adenosylcobinamide-GDP and alpha-ribazole 5'-phosphate.</text>
</comment>
<dbReference type="EMBL" id="CP064942">
    <property type="protein sequence ID" value="QPH53435.1"/>
    <property type="molecule type" value="Genomic_DNA"/>
</dbReference>
<evidence type="ECO:0000256" key="5">
    <source>
        <dbReference type="ARBA" id="ARBA00013200"/>
    </source>
</evidence>
<comment type="catalytic activity">
    <reaction evidence="17 19">
        <text>alpha-ribazole + adenosylcob(III)inamide-GDP = adenosylcob(III)alamin + GMP + H(+)</text>
        <dbReference type="Rhea" id="RHEA:16049"/>
        <dbReference type="ChEBI" id="CHEBI:10329"/>
        <dbReference type="ChEBI" id="CHEBI:15378"/>
        <dbReference type="ChEBI" id="CHEBI:18408"/>
        <dbReference type="ChEBI" id="CHEBI:58115"/>
        <dbReference type="ChEBI" id="CHEBI:60487"/>
        <dbReference type="EC" id="2.7.8.26"/>
    </reaction>
</comment>
<sequence>MRKSPLIEAHDVLAAASLLSRIPLPVDHARAGERGAAAAWAWPLVGAVVGGLAGAVGALALLFGAPAGVAAGLVLVALAVATGALHEDGLADCADGLGGGRNRDHALEIMKDSRVGAYGVVALVLALGLRWQSLAVFEPMQLVLAAAVAGAASRAVMLAAMTALPAARSGGLSAGVGRPAAATAFVGTALALVLCFLAGFVGLIGLATAALLALPLALFAKRKLGGQTGDVLGGVQQCAEIGALVALAILI</sequence>
<dbReference type="NCBIfam" id="TIGR00317">
    <property type="entry name" value="cobS"/>
    <property type="match status" value="1"/>
</dbReference>
<accession>A0A7S9QC42</accession>
<evidence type="ECO:0000256" key="11">
    <source>
        <dbReference type="ARBA" id="ARBA00022842"/>
    </source>
</evidence>
<comment type="pathway">
    <text evidence="3 19">Cofactor biosynthesis; adenosylcobalamin biosynthesis; adenosylcobalamin from cob(II)yrinate a,c-diamide: step 7/7.</text>
</comment>
<dbReference type="GO" id="GO:0008818">
    <property type="term" value="F:cobalamin 5'-phosphate synthase activity"/>
    <property type="evidence" value="ECO:0007669"/>
    <property type="project" value="UniProtKB-UniRule"/>
</dbReference>
<evidence type="ECO:0000256" key="6">
    <source>
        <dbReference type="ARBA" id="ARBA00015850"/>
    </source>
</evidence>
<dbReference type="InterPro" id="IPR003805">
    <property type="entry name" value="CobS"/>
</dbReference>
<evidence type="ECO:0000256" key="4">
    <source>
        <dbReference type="ARBA" id="ARBA00010561"/>
    </source>
</evidence>
<dbReference type="EC" id="2.7.8.26" evidence="5 19"/>
<dbReference type="PANTHER" id="PTHR34148">
    <property type="entry name" value="ADENOSYLCOBINAMIDE-GDP RIBAZOLETRANSFERASE"/>
    <property type="match status" value="1"/>
</dbReference>
<dbReference type="RefSeq" id="WP_196102644.1">
    <property type="nucleotide sequence ID" value="NZ_CP064942.1"/>
</dbReference>
<evidence type="ECO:0000256" key="1">
    <source>
        <dbReference type="ARBA" id="ARBA00001946"/>
    </source>
</evidence>
<feature type="transmembrane region" description="Helical" evidence="19">
    <location>
        <begin position="69"/>
        <end position="86"/>
    </location>
</feature>
<evidence type="ECO:0000256" key="12">
    <source>
        <dbReference type="ARBA" id="ARBA00022989"/>
    </source>
</evidence>
<keyword evidence="7 19" id="KW-1003">Cell membrane</keyword>
<keyword evidence="13 19" id="KW-0472">Membrane</keyword>
<name>A0A7S9QC42_9RHOB</name>
<dbReference type="Proteomes" id="UP000594800">
    <property type="component" value="Chromosome"/>
</dbReference>
<comment type="similarity">
    <text evidence="4 19">Belongs to the CobS family.</text>
</comment>
<evidence type="ECO:0000256" key="8">
    <source>
        <dbReference type="ARBA" id="ARBA00022573"/>
    </source>
</evidence>
<dbReference type="Pfam" id="PF02654">
    <property type="entry name" value="CobS"/>
    <property type="match status" value="1"/>
</dbReference>
<comment type="cofactor">
    <cofactor evidence="1 19">
        <name>Mg(2+)</name>
        <dbReference type="ChEBI" id="CHEBI:18420"/>
    </cofactor>
</comment>
<comment type="catalytic activity">
    <reaction evidence="18 19">
        <text>alpha-ribazole 5'-phosphate + adenosylcob(III)inamide-GDP = adenosylcob(III)alamin 5'-phosphate + GMP + H(+)</text>
        <dbReference type="Rhea" id="RHEA:23560"/>
        <dbReference type="ChEBI" id="CHEBI:15378"/>
        <dbReference type="ChEBI" id="CHEBI:57918"/>
        <dbReference type="ChEBI" id="CHEBI:58115"/>
        <dbReference type="ChEBI" id="CHEBI:60487"/>
        <dbReference type="ChEBI" id="CHEBI:60493"/>
        <dbReference type="EC" id="2.7.8.26"/>
    </reaction>
</comment>
<reference evidence="20 21" key="1">
    <citation type="submission" date="2020-11" db="EMBL/GenBank/DDBJ databases">
        <title>Description of Pontivivens ytuae sp. nov. isolated from deep sea sediment of Mariana Trench.</title>
        <authorList>
            <person name="Wang Z."/>
            <person name="Sun Q.-L."/>
            <person name="Xu X.-D."/>
            <person name="Tang Y.-Z."/>
            <person name="Zhang J."/>
        </authorList>
    </citation>
    <scope>NUCLEOTIDE SEQUENCE [LARGE SCALE GENOMIC DNA]</scope>
    <source>
        <strain evidence="20 21">MT2928</strain>
    </source>
</reference>
<protein>
    <recommendedName>
        <fullName evidence="6 19">Adenosylcobinamide-GDP ribazoletransferase</fullName>
        <ecNumber evidence="5 19">2.7.8.26</ecNumber>
    </recommendedName>
    <alternativeName>
        <fullName evidence="16 19">Cobalamin synthase</fullName>
    </alternativeName>
    <alternativeName>
        <fullName evidence="15 19">Cobalamin-5'-phosphate synthase</fullName>
    </alternativeName>
</protein>
<organism evidence="20 21">
    <name type="scientific">Pontivivens ytuae</name>
    <dbReference type="NCBI Taxonomy" id="2789856"/>
    <lineage>
        <taxon>Bacteria</taxon>
        <taxon>Pseudomonadati</taxon>
        <taxon>Pseudomonadota</taxon>
        <taxon>Alphaproteobacteria</taxon>
        <taxon>Rhodobacterales</taxon>
        <taxon>Paracoccaceae</taxon>
        <taxon>Pontivivens</taxon>
    </lineage>
</organism>
<evidence type="ECO:0000256" key="10">
    <source>
        <dbReference type="ARBA" id="ARBA00022692"/>
    </source>
</evidence>
<evidence type="ECO:0000256" key="13">
    <source>
        <dbReference type="ARBA" id="ARBA00023136"/>
    </source>
</evidence>
<keyword evidence="12 19" id="KW-1133">Transmembrane helix</keyword>
<keyword evidence="9 19" id="KW-0808">Transferase</keyword>
<dbReference type="HAMAP" id="MF_00719">
    <property type="entry name" value="CobS"/>
    <property type="match status" value="1"/>
</dbReference>
<feature type="transmembrane region" description="Helical" evidence="19">
    <location>
        <begin position="115"/>
        <end position="131"/>
    </location>
</feature>
<comment type="subcellular location">
    <subcellularLocation>
        <location evidence="2 19">Cell membrane</location>
        <topology evidence="2 19">Multi-pass membrane protein</topology>
    </subcellularLocation>
</comment>
<feature type="transmembrane region" description="Helical" evidence="19">
    <location>
        <begin position="184"/>
        <end position="214"/>
    </location>
</feature>
<keyword evidence="11 19" id="KW-0460">Magnesium</keyword>
<keyword evidence="8 19" id="KW-0169">Cobalamin biosynthesis</keyword>
<evidence type="ECO:0000256" key="16">
    <source>
        <dbReference type="ARBA" id="ARBA00032853"/>
    </source>
</evidence>
<evidence type="ECO:0000256" key="17">
    <source>
        <dbReference type="ARBA" id="ARBA00048623"/>
    </source>
</evidence>
<evidence type="ECO:0000256" key="15">
    <source>
        <dbReference type="ARBA" id="ARBA00032605"/>
    </source>
</evidence>
<feature type="transmembrane region" description="Helical" evidence="19">
    <location>
        <begin position="143"/>
        <end position="164"/>
    </location>
</feature>
<evidence type="ECO:0000256" key="18">
    <source>
        <dbReference type="ARBA" id="ARBA00049504"/>
    </source>
</evidence>
<dbReference type="GO" id="GO:0005886">
    <property type="term" value="C:plasma membrane"/>
    <property type="evidence" value="ECO:0007669"/>
    <property type="project" value="UniProtKB-SubCell"/>
</dbReference>
<evidence type="ECO:0000313" key="21">
    <source>
        <dbReference type="Proteomes" id="UP000594800"/>
    </source>
</evidence>
<dbReference type="GO" id="GO:0009236">
    <property type="term" value="P:cobalamin biosynthetic process"/>
    <property type="evidence" value="ECO:0007669"/>
    <property type="project" value="UniProtKB-UniRule"/>
</dbReference>
<keyword evidence="10 19" id="KW-0812">Transmembrane</keyword>
<evidence type="ECO:0000256" key="2">
    <source>
        <dbReference type="ARBA" id="ARBA00004651"/>
    </source>
</evidence>
<evidence type="ECO:0000256" key="7">
    <source>
        <dbReference type="ARBA" id="ARBA00022475"/>
    </source>
</evidence>
<evidence type="ECO:0000313" key="20">
    <source>
        <dbReference type="EMBL" id="QPH53435.1"/>
    </source>
</evidence>
<evidence type="ECO:0000256" key="14">
    <source>
        <dbReference type="ARBA" id="ARBA00025228"/>
    </source>
</evidence>